<sequence length="52" mass="5530">MGLGRTGGLNNGSPNGPSQVPSPRTMMFGIKNKKPCKLIYQPLVRGIQEGFG</sequence>
<protein>
    <submittedName>
        <fullName evidence="2">Uncharacterized protein</fullName>
    </submittedName>
</protein>
<evidence type="ECO:0000313" key="3">
    <source>
        <dbReference type="Proteomes" id="UP000594638"/>
    </source>
</evidence>
<reference evidence="2 3" key="1">
    <citation type="submission" date="2019-12" db="EMBL/GenBank/DDBJ databases">
        <authorList>
            <person name="Alioto T."/>
            <person name="Alioto T."/>
            <person name="Gomez Garrido J."/>
        </authorList>
    </citation>
    <scope>NUCLEOTIDE SEQUENCE [LARGE SCALE GENOMIC DNA]</scope>
</reference>
<feature type="region of interest" description="Disordered" evidence="1">
    <location>
        <begin position="1"/>
        <end position="26"/>
    </location>
</feature>
<proteinExistence type="predicted"/>
<name>A0A8S0ULU2_OLEEU</name>
<organism evidence="2 3">
    <name type="scientific">Olea europaea subsp. europaea</name>
    <dbReference type="NCBI Taxonomy" id="158383"/>
    <lineage>
        <taxon>Eukaryota</taxon>
        <taxon>Viridiplantae</taxon>
        <taxon>Streptophyta</taxon>
        <taxon>Embryophyta</taxon>
        <taxon>Tracheophyta</taxon>
        <taxon>Spermatophyta</taxon>
        <taxon>Magnoliopsida</taxon>
        <taxon>eudicotyledons</taxon>
        <taxon>Gunneridae</taxon>
        <taxon>Pentapetalae</taxon>
        <taxon>asterids</taxon>
        <taxon>lamiids</taxon>
        <taxon>Lamiales</taxon>
        <taxon>Oleaceae</taxon>
        <taxon>Oleeae</taxon>
        <taxon>Olea</taxon>
    </lineage>
</organism>
<comment type="caution">
    <text evidence="2">The sequence shown here is derived from an EMBL/GenBank/DDBJ whole genome shotgun (WGS) entry which is preliminary data.</text>
</comment>
<dbReference type="Gramene" id="OE9A090396T1">
    <property type="protein sequence ID" value="OE9A090396C1"/>
    <property type="gene ID" value="OE9A090396"/>
</dbReference>
<dbReference type="EMBL" id="CACTIH010008580">
    <property type="protein sequence ID" value="CAA3019431.1"/>
    <property type="molecule type" value="Genomic_DNA"/>
</dbReference>
<accession>A0A8S0ULU2</accession>
<keyword evidence="3" id="KW-1185">Reference proteome</keyword>
<dbReference type="AlphaFoldDB" id="A0A8S0ULU2"/>
<evidence type="ECO:0000313" key="2">
    <source>
        <dbReference type="EMBL" id="CAA3019431.1"/>
    </source>
</evidence>
<evidence type="ECO:0000256" key="1">
    <source>
        <dbReference type="SAM" id="MobiDB-lite"/>
    </source>
</evidence>
<gene>
    <name evidence="2" type="ORF">OLEA9_A090396</name>
</gene>
<dbReference type="Proteomes" id="UP000594638">
    <property type="component" value="Unassembled WGS sequence"/>
</dbReference>
<feature type="non-terminal residue" evidence="2">
    <location>
        <position position="52"/>
    </location>
</feature>
<feature type="compositionally biased region" description="Gly residues" evidence="1">
    <location>
        <begin position="1"/>
        <end position="10"/>
    </location>
</feature>